<proteinExistence type="predicted"/>
<evidence type="ECO:0000313" key="5">
    <source>
        <dbReference type="Proteomes" id="UP000499080"/>
    </source>
</evidence>
<sequence length="145" mass="16669">MNFLDHYVGFSAQQPNIIEIGFRTWNPPTPGARTLPPGLRGPSCSCKPHGIHRPLPSTLAFRLLLKPRSLSQSQKLCFIRMAHTTRFRHGPYYPIFAWHILPDFGMAHTTRFWHGPYYPTDIKKKNIVRAKVASKETRCNFQGII</sequence>
<evidence type="ECO:0000313" key="4">
    <source>
        <dbReference type="EMBL" id="GBN48345.1"/>
    </source>
</evidence>
<dbReference type="EMBL" id="BGPR01131782">
    <property type="protein sequence ID" value="GBN47579.1"/>
    <property type="molecule type" value="Genomic_DNA"/>
</dbReference>
<reference evidence="3 5" key="1">
    <citation type="journal article" date="2019" name="Sci. Rep.">
        <title>Orb-weaving spider Araneus ventricosus genome elucidates the spidroin gene catalogue.</title>
        <authorList>
            <person name="Kono N."/>
            <person name="Nakamura H."/>
            <person name="Ohtoshi R."/>
            <person name="Moran D.A.P."/>
            <person name="Shinohara A."/>
            <person name="Yoshida Y."/>
            <person name="Fujiwara M."/>
            <person name="Mori M."/>
            <person name="Tomita M."/>
            <person name="Arakawa K."/>
        </authorList>
    </citation>
    <scope>NUCLEOTIDE SEQUENCE [LARGE SCALE GENOMIC DNA]</scope>
</reference>
<dbReference type="AlphaFoldDB" id="A0A4Y2P999"/>
<comment type="caution">
    <text evidence="3">The sequence shown here is derived from an EMBL/GenBank/DDBJ whole genome shotgun (WGS) entry which is preliminary data.</text>
</comment>
<dbReference type="EMBL" id="BGPR01131781">
    <property type="protein sequence ID" value="GBN47576.1"/>
    <property type="molecule type" value="Genomic_DNA"/>
</dbReference>
<keyword evidence="5" id="KW-1185">Reference proteome</keyword>
<gene>
    <name evidence="4" type="ORF">AVEN_271877_1</name>
    <name evidence="3" type="ORF">AVEN_43117_1</name>
    <name evidence="1" type="ORF">AVEN_7679_1</name>
    <name evidence="2" type="ORF">AVEN_96547_1</name>
</gene>
<dbReference type="Proteomes" id="UP000499080">
    <property type="component" value="Unassembled WGS sequence"/>
</dbReference>
<dbReference type="EMBL" id="BGPR01131791">
    <property type="protein sequence ID" value="GBN47603.1"/>
    <property type="molecule type" value="Genomic_DNA"/>
</dbReference>
<dbReference type="EMBL" id="BGPR01132119">
    <property type="protein sequence ID" value="GBN48345.1"/>
    <property type="molecule type" value="Genomic_DNA"/>
</dbReference>
<name>A0A4Y2P999_ARAVE</name>
<accession>A0A4Y2P999</accession>
<evidence type="ECO:0000313" key="1">
    <source>
        <dbReference type="EMBL" id="GBN47576.1"/>
    </source>
</evidence>
<evidence type="ECO:0000313" key="2">
    <source>
        <dbReference type="EMBL" id="GBN47579.1"/>
    </source>
</evidence>
<evidence type="ECO:0000313" key="3">
    <source>
        <dbReference type="EMBL" id="GBN47603.1"/>
    </source>
</evidence>
<protein>
    <submittedName>
        <fullName evidence="3">Uncharacterized protein</fullName>
    </submittedName>
</protein>
<organism evidence="3 5">
    <name type="scientific">Araneus ventricosus</name>
    <name type="common">Orbweaver spider</name>
    <name type="synonym">Epeira ventricosa</name>
    <dbReference type="NCBI Taxonomy" id="182803"/>
    <lineage>
        <taxon>Eukaryota</taxon>
        <taxon>Metazoa</taxon>
        <taxon>Ecdysozoa</taxon>
        <taxon>Arthropoda</taxon>
        <taxon>Chelicerata</taxon>
        <taxon>Arachnida</taxon>
        <taxon>Araneae</taxon>
        <taxon>Araneomorphae</taxon>
        <taxon>Entelegynae</taxon>
        <taxon>Araneoidea</taxon>
        <taxon>Araneidae</taxon>
        <taxon>Araneus</taxon>
    </lineage>
</organism>